<evidence type="ECO:0000256" key="21">
    <source>
        <dbReference type="PROSITE-ProRule" id="PRU00042"/>
    </source>
</evidence>
<name>A0A210QD08_MIZYE</name>
<evidence type="ECO:0000256" key="3">
    <source>
        <dbReference type="ARBA" id="ARBA00010831"/>
    </source>
</evidence>
<evidence type="ECO:0000256" key="6">
    <source>
        <dbReference type="ARBA" id="ARBA00022491"/>
    </source>
</evidence>
<evidence type="ECO:0000259" key="23">
    <source>
        <dbReference type="PROSITE" id="PS50157"/>
    </source>
</evidence>
<feature type="compositionally biased region" description="Basic and acidic residues" evidence="22">
    <location>
        <begin position="531"/>
        <end position="545"/>
    </location>
</feature>
<dbReference type="OrthoDB" id="3214149at2759"/>
<dbReference type="AlphaFoldDB" id="A0A210QD08"/>
<dbReference type="PROSITE" id="PS50157">
    <property type="entry name" value="ZINC_FINGER_C2H2_2"/>
    <property type="match status" value="5"/>
</dbReference>
<keyword evidence="7" id="KW-0479">Metal-binding</keyword>
<keyword evidence="25" id="KW-1185">Reference proteome</keyword>
<dbReference type="InterPro" id="IPR043359">
    <property type="entry name" value="GLI-like"/>
</dbReference>
<feature type="domain" description="C2H2-type" evidence="23">
    <location>
        <begin position="387"/>
        <end position="411"/>
    </location>
</feature>
<dbReference type="Gene3D" id="3.30.160.60">
    <property type="entry name" value="Classic Zinc Finger"/>
    <property type="match status" value="5"/>
</dbReference>
<evidence type="ECO:0000256" key="9">
    <source>
        <dbReference type="ARBA" id="ARBA00022771"/>
    </source>
</evidence>
<dbReference type="FunFam" id="3.30.160.60:FF:000310">
    <property type="entry name" value="GLIS family zinc finger 2"/>
    <property type="match status" value="1"/>
</dbReference>
<keyword evidence="14" id="KW-0238">DNA-binding</keyword>
<dbReference type="Pfam" id="PF00096">
    <property type="entry name" value="zf-C2H2"/>
    <property type="match status" value="3"/>
</dbReference>
<dbReference type="InterPro" id="IPR013087">
    <property type="entry name" value="Znf_C2H2_type"/>
</dbReference>
<proteinExistence type="inferred from homology"/>
<keyword evidence="11" id="KW-0862">Zinc</keyword>
<dbReference type="PANTHER" id="PTHR45718">
    <property type="entry name" value="TRANSCRIPTIONAL ACTIVATOR CUBITUS INTERRUPTUS"/>
    <property type="match status" value="1"/>
</dbReference>
<evidence type="ECO:0000256" key="20">
    <source>
        <dbReference type="ARBA" id="ARBA00078271"/>
    </source>
</evidence>
<reference evidence="24 25" key="1">
    <citation type="journal article" date="2017" name="Nat. Ecol. Evol.">
        <title>Scallop genome provides insights into evolution of bilaterian karyotype and development.</title>
        <authorList>
            <person name="Wang S."/>
            <person name="Zhang J."/>
            <person name="Jiao W."/>
            <person name="Li J."/>
            <person name="Xun X."/>
            <person name="Sun Y."/>
            <person name="Guo X."/>
            <person name="Huan P."/>
            <person name="Dong B."/>
            <person name="Zhang L."/>
            <person name="Hu X."/>
            <person name="Sun X."/>
            <person name="Wang J."/>
            <person name="Zhao C."/>
            <person name="Wang Y."/>
            <person name="Wang D."/>
            <person name="Huang X."/>
            <person name="Wang R."/>
            <person name="Lv J."/>
            <person name="Li Y."/>
            <person name="Zhang Z."/>
            <person name="Liu B."/>
            <person name="Lu W."/>
            <person name="Hui Y."/>
            <person name="Liang J."/>
            <person name="Zhou Z."/>
            <person name="Hou R."/>
            <person name="Li X."/>
            <person name="Liu Y."/>
            <person name="Li H."/>
            <person name="Ning X."/>
            <person name="Lin Y."/>
            <person name="Zhao L."/>
            <person name="Xing Q."/>
            <person name="Dou J."/>
            <person name="Li Y."/>
            <person name="Mao J."/>
            <person name="Guo H."/>
            <person name="Dou H."/>
            <person name="Li T."/>
            <person name="Mu C."/>
            <person name="Jiang W."/>
            <person name="Fu Q."/>
            <person name="Fu X."/>
            <person name="Miao Y."/>
            <person name="Liu J."/>
            <person name="Yu Q."/>
            <person name="Li R."/>
            <person name="Liao H."/>
            <person name="Li X."/>
            <person name="Kong Y."/>
            <person name="Jiang Z."/>
            <person name="Chourrout D."/>
            <person name="Li R."/>
            <person name="Bao Z."/>
        </authorList>
    </citation>
    <scope>NUCLEOTIDE SEQUENCE [LARGE SCALE GENOMIC DNA]</scope>
    <source>
        <strain evidence="24 25">PY_sf001</strain>
    </source>
</reference>
<evidence type="ECO:0000313" key="24">
    <source>
        <dbReference type="EMBL" id="OWF46610.1"/>
    </source>
</evidence>
<evidence type="ECO:0000256" key="15">
    <source>
        <dbReference type="ARBA" id="ARBA00023159"/>
    </source>
</evidence>
<dbReference type="GO" id="GO:0016607">
    <property type="term" value="C:nuclear speck"/>
    <property type="evidence" value="ECO:0007669"/>
    <property type="project" value="UniProtKB-SubCell"/>
</dbReference>
<keyword evidence="17" id="KW-0539">Nucleus</keyword>
<evidence type="ECO:0000256" key="17">
    <source>
        <dbReference type="ARBA" id="ARBA00023242"/>
    </source>
</evidence>
<dbReference type="Proteomes" id="UP000242188">
    <property type="component" value="Unassembled WGS sequence"/>
</dbReference>
<evidence type="ECO:0000256" key="19">
    <source>
        <dbReference type="ARBA" id="ARBA00077890"/>
    </source>
</evidence>
<feature type="compositionally biased region" description="Low complexity" evidence="22">
    <location>
        <begin position="78"/>
        <end position="92"/>
    </location>
</feature>
<feature type="domain" description="C2H2-type" evidence="23">
    <location>
        <begin position="296"/>
        <end position="328"/>
    </location>
</feature>
<feature type="compositionally biased region" description="Polar residues" evidence="22">
    <location>
        <begin position="93"/>
        <end position="103"/>
    </location>
</feature>
<evidence type="ECO:0000256" key="12">
    <source>
        <dbReference type="ARBA" id="ARBA00022902"/>
    </source>
</evidence>
<dbReference type="GO" id="GO:0008270">
    <property type="term" value="F:zinc ion binding"/>
    <property type="evidence" value="ECO:0007669"/>
    <property type="project" value="UniProtKB-KW"/>
</dbReference>
<keyword evidence="4" id="KW-0217">Developmental protein</keyword>
<evidence type="ECO:0000256" key="2">
    <source>
        <dbReference type="ARBA" id="ARBA00004496"/>
    </source>
</evidence>
<dbReference type="FunFam" id="3.30.160.60:FF:000019">
    <property type="entry name" value="GLI family zinc finger 3"/>
    <property type="match status" value="1"/>
</dbReference>
<evidence type="ECO:0000256" key="10">
    <source>
        <dbReference type="ARBA" id="ARBA00022782"/>
    </source>
</evidence>
<dbReference type="FunFam" id="3.30.160.60:FF:000357">
    <property type="entry name" value="GLIS family zinc finger 2"/>
    <property type="match status" value="1"/>
</dbReference>
<feature type="domain" description="C2H2-type" evidence="23">
    <location>
        <begin position="261"/>
        <end position="291"/>
    </location>
</feature>
<evidence type="ECO:0000256" key="13">
    <source>
        <dbReference type="ARBA" id="ARBA00023015"/>
    </source>
</evidence>
<evidence type="ECO:0000256" key="18">
    <source>
        <dbReference type="ARBA" id="ARBA00072781"/>
    </source>
</evidence>
<evidence type="ECO:0000256" key="7">
    <source>
        <dbReference type="ARBA" id="ARBA00022723"/>
    </source>
</evidence>
<keyword evidence="16" id="KW-0804">Transcription</keyword>
<evidence type="ECO:0000256" key="16">
    <source>
        <dbReference type="ARBA" id="ARBA00023163"/>
    </source>
</evidence>
<dbReference type="InterPro" id="IPR036236">
    <property type="entry name" value="Znf_C2H2_sf"/>
</dbReference>
<dbReference type="GO" id="GO:0000981">
    <property type="term" value="F:DNA-binding transcription factor activity, RNA polymerase II-specific"/>
    <property type="evidence" value="ECO:0007669"/>
    <property type="project" value="TreeGrafter"/>
</dbReference>
<evidence type="ECO:0000256" key="1">
    <source>
        <dbReference type="ARBA" id="ARBA00004324"/>
    </source>
</evidence>
<dbReference type="FunFam" id="3.30.160.60:FF:000532">
    <property type="entry name" value="GLIS family zinc finger 2"/>
    <property type="match status" value="1"/>
</dbReference>
<protein>
    <recommendedName>
        <fullName evidence="18">Zinc finger protein GLIS2</fullName>
    </recommendedName>
    <alternativeName>
        <fullName evidence="20">GLI-similar 2</fullName>
    </alternativeName>
    <alternativeName>
        <fullName evidence="19">Neuronal Krueppel-like protein</fullName>
    </alternativeName>
</protein>
<dbReference type="Pfam" id="PF23561">
    <property type="entry name" value="zf-C2H2_15"/>
    <property type="match status" value="1"/>
</dbReference>
<comment type="similarity">
    <text evidence="3">Belongs to the GLI C2H2-type zinc-finger protein family.</text>
</comment>
<keyword evidence="10" id="KW-0221">Differentiation</keyword>
<dbReference type="EMBL" id="NEDP02004118">
    <property type="protein sequence ID" value="OWF46610.1"/>
    <property type="molecule type" value="Genomic_DNA"/>
</dbReference>
<feature type="domain" description="C2H2-type" evidence="23">
    <location>
        <begin position="329"/>
        <end position="356"/>
    </location>
</feature>
<feature type="region of interest" description="Disordered" evidence="22">
    <location>
        <begin position="506"/>
        <end position="568"/>
    </location>
</feature>
<evidence type="ECO:0000256" key="22">
    <source>
        <dbReference type="SAM" id="MobiDB-lite"/>
    </source>
</evidence>
<dbReference type="FunFam" id="3.30.160.60:FF:000359">
    <property type="entry name" value="GLIS family zinc finger 2"/>
    <property type="match status" value="1"/>
</dbReference>
<dbReference type="GO" id="GO:0005737">
    <property type="term" value="C:cytoplasm"/>
    <property type="evidence" value="ECO:0007669"/>
    <property type="project" value="UniProtKB-SubCell"/>
</dbReference>
<evidence type="ECO:0000256" key="14">
    <source>
        <dbReference type="ARBA" id="ARBA00023125"/>
    </source>
</evidence>
<dbReference type="PANTHER" id="PTHR45718:SF8">
    <property type="entry name" value="GLIS FAMILY ZINC FINGER 2"/>
    <property type="match status" value="1"/>
</dbReference>
<comment type="subcellular location">
    <subcellularLocation>
        <location evidence="2">Cytoplasm</location>
    </subcellularLocation>
    <subcellularLocation>
        <location evidence="1">Nucleus speckle</location>
    </subcellularLocation>
</comment>
<keyword evidence="12" id="KW-0524">Neurogenesis</keyword>
<evidence type="ECO:0000256" key="4">
    <source>
        <dbReference type="ARBA" id="ARBA00022473"/>
    </source>
</evidence>
<gene>
    <name evidence="24" type="ORF">KP79_PYT12782</name>
</gene>
<dbReference type="SMART" id="SM00355">
    <property type="entry name" value="ZnF_C2H2"/>
    <property type="match status" value="5"/>
</dbReference>
<comment type="caution">
    <text evidence="24">The sequence shown here is derived from an EMBL/GenBank/DDBJ whole genome shotgun (WGS) entry which is preliminary data.</text>
</comment>
<evidence type="ECO:0000313" key="25">
    <source>
        <dbReference type="Proteomes" id="UP000242188"/>
    </source>
</evidence>
<evidence type="ECO:0000256" key="5">
    <source>
        <dbReference type="ARBA" id="ARBA00022490"/>
    </source>
</evidence>
<dbReference type="GO" id="GO:0030154">
    <property type="term" value="P:cell differentiation"/>
    <property type="evidence" value="ECO:0007669"/>
    <property type="project" value="UniProtKB-KW"/>
</dbReference>
<dbReference type="STRING" id="6573.A0A210QD08"/>
<evidence type="ECO:0000256" key="8">
    <source>
        <dbReference type="ARBA" id="ARBA00022737"/>
    </source>
</evidence>
<dbReference type="PROSITE" id="PS00028">
    <property type="entry name" value="ZINC_FINGER_C2H2_1"/>
    <property type="match status" value="3"/>
</dbReference>
<keyword evidence="8" id="KW-0677">Repeat</keyword>
<dbReference type="GO" id="GO:0000978">
    <property type="term" value="F:RNA polymerase II cis-regulatory region sequence-specific DNA binding"/>
    <property type="evidence" value="ECO:0007669"/>
    <property type="project" value="TreeGrafter"/>
</dbReference>
<sequence>MKSEVILNTCARRLHKQPSSKDTSCSNGKGSACLSDNNDHLLNIENVHDSNFTLNGKASKKHYVNGKHMMNEEDGDGLMLPSPESSSSNLLEQTGNMDSPSHSPPLYSSNRLGAFNNNGSSESLCSSMPPLCLSQALPTSPHGIDSLSFPCDSKHPGALPVALYANSNSIQQDVQEFIRPSIIATVGSVGLNLSTSSLMDTTVVSPGLGSPLSLGHPSLDLHGDGGVQSSSQLSPNSESSQTFIKIFANEKEAVTVGIEFYECRWVSCDRKFILLDDLVNHVNDSHVKVERPDIDYQCKWDGCPRKGKGFNARYKMLIHIRTHTNEKPHKCGICGKCFSRLENLKIHNRSHTGEKPYACPFEGCNKAYSNSSDRFKHVRTHQEEKPYICKMPGCNKRYTDPSSLRKHVRTHGHYYRENEKQIAKNNKSLYLSNIPTPLSPSLPSSSPHGSVHSPPVNRFLPLSPGSVLPHSPMPSQLMSVHNIMHVSCFTSNPLLSSTMLSTPVTTTQTTSTQTDRILSSLSPTSPIKLDLSTDKSSDDQDEKCQDGPLDLTTNTSSETDTDIEVGDREVSNFSTSKWDLIHS</sequence>
<organism evidence="24 25">
    <name type="scientific">Mizuhopecten yessoensis</name>
    <name type="common">Japanese scallop</name>
    <name type="synonym">Patinopecten yessoensis</name>
    <dbReference type="NCBI Taxonomy" id="6573"/>
    <lineage>
        <taxon>Eukaryota</taxon>
        <taxon>Metazoa</taxon>
        <taxon>Spiralia</taxon>
        <taxon>Lophotrochozoa</taxon>
        <taxon>Mollusca</taxon>
        <taxon>Bivalvia</taxon>
        <taxon>Autobranchia</taxon>
        <taxon>Pteriomorphia</taxon>
        <taxon>Pectinida</taxon>
        <taxon>Pectinoidea</taxon>
        <taxon>Pectinidae</taxon>
        <taxon>Mizuhopecten</taxon>
    </lineage>
</organism>
<keyword evidence="9 21" id="KW-0863">Zinc-finger</keyword>
<keyword evidence="5" id="KW-0963">Cytoplasm</keyword>
<keyword evidence="15" id="KW-0010">Activator</keyword>
<dbReference type="GO" id="GO:0007399">
    <property type="term" value="P:nervous system development"/>
    <property type="evidence" value="ECO:0007669"/>
    <property type="project" value="UniProtKB-KW"/>
</dbReference>
<feature type="region of interest" description="Disordered" evidence="22">
    <location>
        <begin position="68"/>
        <end position="103"/>
    </location>
</feature>
<keyword evidence="13" id="KW-0805">Transcription regulation</keyword>
<evidence type="ECO:0000256" key="11">
    <source>
        <dbReference type="ARBA" id="ARBA00022833"/>
    </source>
</evidence>
<accession>A0A210QD08</accession>
<dbReference type="InterPro" id="IPR056436">
    <property type="entry name" value="Znf-C2H2_ZIC1-5/GLI1-3-like"/>
</dbReference>
<feature type="domain" description="C2H2-type" evidence="23">
    <location>
        <begin position="357"/>
        <end position="386"/>
    </location>
</feature>
<feature type="compositionally biased region" description="Polar residues" evidence="22">
    <location>
        <begin position="515"/>
        <end position="525"/>
    </location>
</feature>
<keyword evidence="6" id="KW-0678">Repressor</keyword>
<dbReference type="SUPFAM" id="SSF57667">
    <property type="entry name" value="beta-beta-alpha zinc fingers"/>
    <property type="match status" value="3"/>
</dbReference>